<reference evidence="2" key="1">
    <citation type="submission" date="2014-12" db="EMBL/GenBank/DDBJ databases">
        <title>Genome Sequence of Valsa Canker Pathogens Uncovers a Specific Adaption of Colonization on Woody Bark.</title>
        <authorList>
            <person name="Yin Z."/>
            <person name="Liu H."/>
            <person name="Gao X."/>
            <person name="Li Z."/>
            <person name="Song N."/>
            <person name="Ke X."/>
            <person name="Dai Q."/>
            <person name="Wu Y."/>
            <person name="Sun Y."/>
            <person name="Xu J.-R."/>
            <person name="Kang Z.K."/>
            <person name="Wang L."/>
            <person name="Huang L."/>
        </authorList>
    </citation>
    <scope>NUCLEOTIDE SEQUENCE [LARGE SCALE GENOMIC DNA]</scope>
    <source>
        <strain evidence="2">03-8</strain>
    </source>
</reference>
<dbReference type="EMBL" id="CM003098">
    <property type="protein sequence ID" value="KUI64627.1"/>
    <property type="molecule type" value="Genomic_DNA"/>
</dbReference>
<proteinExistence type="predicted"/>
<accession>A0A194VKU9</accession>
<evidence type="ECO:0008006" key="4">
    <source>
        <dbReference type="Google" id="ProtNLM"/>
    </source>
</evidence>
<dbReference type="AlphaFoldDB" id="A0A194VKU9"/>
<dbReference type="OrthoDB" id="5314201at2759"/>
<sequence>MTDAYLTKRENATTLPSPCTSNCLYRCSFSFESHRRPLPPCACTPNCFFSPPSPAMAYDELLKILRKYDISLDPHALASVFDDDEQGILLAEWAKSHLTANTLLTKDELNSYLVIERNGKADELAASANLSTTQALTDQELKDAIDDLNRSTEAINKQTDTLRQQQDALSRLLTVSGKFGDARSDLETKRLYKWDTDRKALNTAVELLSQSIDYHISELEQQTKNPAGDAGKLVDEIFRYDNKLLTSLQKLGWELDAEDPEETESVGKLREICARLIKYTVECIRTKLDRLYLETLESYVEQSAGKHAAKDEVHALQDELESLYSEILPVAQMSVEQQWLEPSLRTLSAKNGHTLGRSAEALAYMLDCLDYLLDRTSRTYDRISTFKAHTNAGIALMATAKAELSVTVAPPAKRRGTVNSLSSPVRRRPLSMTDATMTPAPRSGMSTTQSRRRSSGGALYDSPLHHLLDGLAINVSGDDDPTSAMAAGTTREQAFYISSILAERNHKASDVRRNVQSTFEATATSYLADARTALQLVRDSVLAESPYTEVHLVDPGIEASIGVLAQEVHNVTSRLEGVERETAALARGRNFKKEEIISRWGGRG</sequence>
<name>A0A194VKU9_CYTMA</name>
<feature type="region of interest" description="Disordered" evidence="1">
    <location>
        <begin position="415"/>
        <end position="458"/>
    </location>
</feature>
<evidence type="ECO:0000256" key="1">
    <source>
        <dbReference type="SAM" id="MobiDB-lite"/>
    </source>
</evidence>
<dbReference type="Proteomes" id="UP000078559">
    <property type="component" value="Chromosome 1"/>
</dbReference>
<organism evidence="2 3">
    <name type="scientific">Cytospora mali</name>
    <name type="common">Apple Valsa canker fungus</name>
    <name type="synonym">Valsa mali</name>
    <dbReference type="NCBI Taxonomy" id="578113"/>
    <lineage>
        <taxon>Eukaryota</taxon>
        <taxon>Fungi</taxon>
        <taxon>Dikarya</taxon>
        <taxon>Ascomycota</taxon>
        <taxon>Pezizomycotina</taxon>
        <taxon>Sordariomycetes</taxon>
        <taxon>Sordariomycetidae</taxon>
        <taxon>Diaporthales</taxon>
        <taxon>Cytosporaceae</taxon>
        <taxon>Cytospora</taxon>
    </lineage>
</organism>
<evidence type="ECO:0000313" key="3">
    <source>
        <dbReference type="Proteomes" id="UP000078559"/>
    </source>
</evidence>
<evidence type="ECO:0000313" key="2">
    <source>
        <dbReference type="EMBL" id="KUI64627.1"/>
    </source>
</evidence>
<protein>
    <recommendedName>
        <fullName evidence="4">HAUS augmin-like complex subunit 3 N-terminal domain-containing protein</fullName>
    </recommendedName>
</protein>
<gene>
    <name evidence="2" type="ORF">VM1G_00794</name>
</gene>
<keyword evidence="3" id="KW-1185">Reference proteome</keyword>
<dbReference type="SMR" id="A0A194VKU9"/>